<dbReference type="SUPFAM" id="SSF69279">
    <property type="entry name" value="Phage tail proteins"/>
    <property type="match status" value="1"/>
</dbReference>
<gene>
    <name evidence="1" type="ORF">H8S75_31305</name>
</gene>
<accession>A0ABR7HGV3</accession>
<keyword evidence="2" id="KW-1185">Reference proteome</keyword>
<evidence type="ECO:0008006" key="3">
    <source>
        <dbReference type="Google" id="ProtNLM"/>
    </source>
</evidence>
<evidence type="ECO:0000313" key="2">
    <source>
        <dbReference type="Proteomes" id="UP000634672"/>
    </source>
</evidence>
<name>A0ABR7HGV3_9FIRM</name>
<reference evidence="1 2" key="1">
    <citation type="submission" date="2020-08" db="EMBL/GenBank/DDBJ databases">
        <title>Genome public.</title>
        <authorList>
            <person name="Liu C."/>
            <person name="Sun Q."/>
        </authorList>
    </citation>
    <scope>NUCLEOTIDE SEQUENCE [LARGE SCALE GENOMIC DNA]</scope>
    <source>
        <strain evidence="1 2">NSJ-66</strain>
    </source>
</reference>
<sequence length="343" mass="38939">MTNARYVECEVLYDGKEVGLSNRLKALNYTDNSSGVSDEIVLTFCDRDADWLRNDFVPEKEHDLDVTLWLNNWKRDGDRLCYHCGNFTLDDITYSGSPRQCMIRGVSVPAAASFQVDPVSKTWKQVTLKQIAEEMKIKYGMTDLFYWGEEPVIDTVTQSTQTDSAFLYDICEKQGMFLKIYKKALVIFDKAVYEPRGITARFTENDFDDNWEWNSTLYETYTGATISYVIPRPKKGYKKGDKQQIIEVTVGGGPRLLHINEKAENEGEAQRIAKARINAENEKAVTISFSAIGDPDIVATCNIEIYGMGRCDGKYFVNKVTHKLSGSSGYSMTVSGYRIFSRL</sequence>
<proteinExistence type="predicted"/>
<organism evidence="1 2">
    <name type="scientific">Hungatella hominis</name>
    <dbReference type="NCBI Taxonomy" id="2763050"/>
    <lineage>
        <taxon>Bacteria</taxon>
        <taxon>Bacillati</taxon>
        <taxon>Bacillota</taxon>
        <taxon>Clostridia</taxon>
        <taxon>Lachnospirales</taxon>
        <taxon>Lachnospiraceae</taxon>
        <taxon>Hungatella</taxon>
    </lineage>
</organism>
<dbReference type="RefSeq" id="WP_187024810.1">
    <property type="nucleotide sequence ID" value="NZ_JACOPB010000034.1"/>
</dbReference>
<dbReference type="Proteomes" id="UP000634672">
    <property type="component" value="Unassembled WGS sequence"/>
</dbReference>
<protein>
    <recommendedName>
        <fullName evidence="3">Phage late control D family protein</fullName>
    </recommendedName>
</protein>
<evidence type="ECO:0000313" key="1">
    <source>
        <dbReference type="EMBL" id="MBC5712390.1"/>
    </source>
</evidence>
<comment type="caution">
    <text evidence="1">The sequence shown here is derived from an EMBL/GenBank/DDBJ whole genome shotgun (WGS) entry which is preliminary data.</text>
</comment>
<dbReference type="EMBL" id="JACOPB010000034">
    <property type="protein sequence ID" value="MBC5712390.1"/>
    <property type="molecule type" value="Genomic_DNA"/>
</dbReference>